<organism evidence="2 3">
    <name type="scientific">Paraburkholderia fungorum</name>
    <dbReference type="NCBI Taxonomy" id="134537"/>
    <lineage>
        <taxon>Bacteria</taxon>
        <taxon>Pseudomonadati</taxon>
        <taxon>Pseudomonadota</taxon>
        <taxon>Betaproteobacteria</taxon>
        <taxon>Burkholderiales</taxon>
        <taxon>Burkholderiaceae</taxon>
        <taxon>Paraburkholderia</taxon>
    </lineage>
</organism>
<evidence type="ECO:0000313" key="2">
    <source>
        <dbReference type="EMBL" id="RKF30515.1"/>
    </source>
</evidence>
<evidence type="ECO:0000256" key="1">
    <source>
        <dbReference type="SAM" id="Phobius"/>
    </source>
</evidence>
<sequence>MKNKGPHIFGGSAVFFGLLAYLDWRVTYRASESGVIPKGSRGFSTISLATDPTAFHYQYHYDLVQAAGLSLISAVLLVAAIVCFVRYR</sequence>
<comment type="caution">
    <text evidence="2">The sequence shown here is derived from an EMBL/GenBank/DDBJ whole genome shotgun (WGS) entry which is preliminary data.</text>
</comment>
<dbReference type="EMBL" id="MCAS01000068">
    <property type="protein sequence ID" value="RKF30515.1"/>
    <property type="molecule type" value="Genomic_DNA"/>
</dbReference>
<feature type="transmembrane region" description="Helical" evidence="1">
    <location>
        <begin position="7"/>
        <end position="24"/>
    </location>
</feature>
<keyword evidence="1" id="KW-0472">Membrane</keyword>
<reference evidence="2 3" key="1">
    <citation type="submission" date="2016-07" db="EMBL/GenBank/DDBJ databases">
        <title>Genome analysis of Burkholderia fungorum ES3-20.</title>
        <authorList>
            <person name="Xu D."/>
            <person name="Yao R."/>
            <person name="Zheng S."/>
        </authorList>
    </citation>
    <scope>NUCLEOTIDE SEQUENCE [LARGE SCALE GENOMIC DNA]</scope>
    <source>
        <strain evidence="2 3">ES3-20</strain>
    </source>
</reference>
<keyword evidence="1" id="KW-1133">Transmembrane helix</keyword>
<keyword evidence="1" id="KW-0812">Transmembrane</keyword>
<proteinExistence type="predicted"/>
<dbReference type="Proteomes" id="UP000283709">
    <property type="component" value="Unassembled WGS sequence"/>
</dbReference>
<feature type="transmembrane region" description="Helical" evidence="1">
    <location>
        <begin position="63"/>
        <end position="85"/>
    </location>
</feature>
<name>A0A3R7HBI4_9BURK</name>
<accession>A0A3R7HBI4</accession>
<dbReference type="AlphaFoldDB" id="A0A3R7HBI4"/>
<gene>
    <name evidence="2" type="ORF">BCY88_12665</name>
</gene>
<evidence type="ECO:0000313" key="3">
    <source>
        <dbReference type="Proteomes" id="UP000283709"/>
    </source>
</evidence>
<protein>
    <submittedName>
        <fullName evidence="2">Uncharacterized protein</fullName>
    </submittedName>
</protein>